<dbReference type="InterPro" id="IPR013081">
    <property type="entry name" value="PSII_cyt_b559_N"/>
</dbReference>
<dbReference type="GO" id="GO:0046872">
    <property type="term" value="F:metal ion binding"/>
    <property type="evidence" value="ECO:0007669"/>
    <property type="project" value="UniProtKB-KW"/>
</dbReference>
<evidence type="ECO:0000256" key="6">
    <source>
        <dbReference type="ARBA" id="ARBA00022723"/>
    </source>
</evidence>
<dbReference type="SUPFAM" id="SSF161045">
    <property type="entry name" value="Cytochrome b559 subunits"/>
    <property type="match status" value="1"/>
</dbReference>
<evidence type="ECO:0000256" key="3">
    <source>
        <dbReference type="ARBA" id="ARBA00022531"/>
    </source>
</evidence>
<evidence type="ECO:0000313" key="13">
    <source>
        <dbReference type="EMBL" id="BBG96908.1"/>
    </source>
</evidence>
<dbReference type="InterPro" id="IPR006216">
    <property type="entry name" value="PSII_cyt_b559_CS"/>
</dbReference>
<dbReference type="PANTHER" id="PTHR35325:SF1">
    <property type="entry name" value="PHOTOSYSTEM II REACTION CENTER PROTEIN K"/>
    <property type="match status" value="1"/>
</dbReference>
<keyword evidence="7" id="KW-0249">Electron transport</keyword>
<organism evidence="13">
    <name type="scientific">Prunus dulcis</name>
    <name type="common">Almond</name>
    <name type="synonym">Amygdalus dulcis</name>
    <dbReference type="NCBI Taxonomy" id="3755"/>
    <lineage>
        <taxon>Eukaryota</taxon>
        <taxon>Viridiplantae</taxon>
        <taxon>Streptophyta</taxon>
        <taxon>Embryophyta</taxon>
        <taxon>Tracheophyta</taxon>
        <taxon>Spermatophyta</taxon>
        <taxon>Magnoliopsida</taxon>
        <taxon>eudicotyledons</taxon>
        <taxon>Gunneridae</taxon>
        <taxon>Pentapetalae</taxon>
        <taxon>rosids</taxon>
        <taxon>fabids</taxon>
        <taxon>Rosales</taxon>
        <taxon>Rosaceae</taxon>
        <taxon>Amygdaloideae</taxon>
        <taxon>Amygdaleae</taxon>
        <taxon>Prunus</taxon>
    </lineage>
</organism>
<feature type="domain" description="Photosystem II cytochrome b559 N-terminal" evidence="12">
    <location>
        <begin position="3"/>
        <end position="24"/>
    </location>
</feature>
<evidence type="ECO:0000256" key="10">
    <source>
        <dbReference type="ARBA" id="ARBA00023136"/>
    </source>
</evidence>
<evidence type="ECO:0000256" key="11">
    <source>
        <dbReference type="ARBA" id="ARBA00023276"/>
    </source>
</evidence>
<evidence type="ECO:0000259" key="12">
    <source>
        <dbReference type="Pfam" id="PF00283"/>
    </source>
</evidence>
<accession>A0A4Y1QYK5</accession>
<dbReference type="AlphaFoldDB" id="A0A4Y1QYK5"/>
<keyword evidence="5" id="KW-0812">Transmembrane</keyword>
<dbReference type="PANTHER" id="PTHR35325">
    <property type="match status" value="1"/>
</dbReference>
<keyword evidence="3" id="KW-0602">Photosynthesis</keyword>
<gene>
    <name evidence="13" type="ORF">Prudu_005865</name>
</gene>
<evidence type="ECO:0000256" key="8">
    <source>
        <dbReference type="ARBA" id="ARBA00022989"/>
    </source>
</evidence>
<name>A0A4Y1QYK5_PRUDU</name>
<evidence type="ECO:0000256" key="5">
    <source>
        <dbReference type="ARBA" id="ARBA00022692"/>
    </source>
</evidence>
<proteinExistence type="predicted"/>
<sequence>MIIDRTYPIFTVRWLAVHGLAVPTKSNRDKIRACFIAIVINRSALYSSSFFVAKLPEAYAFLNPIVDVMLV</sequence>
<dbReference type="EMBL" id="AP019298">
    <property type="protein sequence ID" value="BBG96908.1"/>
    <property type="molecule type" value="Genomic_DNA"/>
</dbReference>
<dbReference type="InterPro" id="IPR003687">
    <property type="entry name" value="PSII_PsbK"/>
</dbReference>
<comment type="subcellular location">
    <subcellularLocation>
        <location evidence="1">Membrane</location>
        <topology evidence="1">Single-pass membrane protein</topology>
    </subcellularLocation>
</comment>
<dbReference type="Pfam" id="PF00283">
    <property type="entry name" value="Cytochrom_B559"/>
    <property type="match status" value="1"/>
</dbReference>
<keyword evidence="11" id="KW-0604">Photosystem II</keyword>
<dbReference type="Pfam" id="PF02533">
    <property type="entry name" value="PsbK"/>
    <property type="match status" value="1"/>
</dbReference>
<evidence type="ECO:0000256" key="1">
    <source>
        <dbReference type="ARBA" id="ARBA00004167"/>
    </source>
</evidence>
<keyword evidence="9" id="KW-0408">Iron</keyword>
<dbReference type="GO" id="GO:0009539">
    <property type="term" value="C:photosystem II reaction center"/>
    <property type="evidence" value="ECO:0007669"/>
    <property type="project" value="InterPro"/>
</dbReference>
<keyword evidence="10" id="KW-0472">Membrane</keyword>
<keyword evidence="4" id="KW-0349">Heme</keyword>
<evidence type="ECO:0000256" key="7">
    <source>
        <dbReference type="ARBA" id="ARBA00022982"/>
    </source>
</evidence>
<dbReference type="GO" id="GO:0020037">
    <property type="term" value="F:heme binding"/>
    <property type="evidence" value="ECO:0007669"/>
    <property type="project" value="InterPro"/>
</dbReference>
<keyword evidence="8" id="KW-1133">Transmembrane helix</keyword>
<dbReference type="GO" id="GO:0009767">
    <property type="term" value="P:photosynthetic electron transport chain"/>
    <property type="evidence" value="ECO:0007669"/>
    <property type="project" value="InterPro"/>
</dbReference>
<evidence type="ECO:0000256" key="9">
    <source>
        <dbReference type="ARBA" id="ARBA00023004"/>
    </source>
</evidence>
<dbReference type="GO" id="GO:0009536">
    <property type="term" value="C:plastid"/>
    <property type="evidence" value="ECO:0007669"/>
    <property type="project" value="UniProtKB-ARBA"/>
</dbReference>
<keyword evidence="2" id="KW-0813">Transport</keyword>
<dbReference type="PROSITE" id="PS00537">
    <property type="entry name" value="CYTOCHROME_B559"/>
    <property type="match status" value="1"/>
</dbReference>
<reference evidence="13" key="1">
    <citation type="journal article" date="2019" name="Science">
        <title>Mutation of a bHLH transcription factor allowed almond domestication.</title>
        <authorList>
            <person name="Sanchez-Perez R."/>
            <person name="Pavan S."/>
            <person name="Mazzeo R."/>
            <person name="Moldovan C."/>
            <person name="Aiese Cigliano R."/>
            <person name="Del Cueto J."/>
            <person name="Ricciardi F."/>
            <person name="Lotti C."/>
            <person name="Ricciardi L."/>
            <person name="Dicenta F."/>
            <person name="Lopez-Marques R.L."/>
            <person name="Lindberg Moller B."/>
        </authorList>
    </citation>
    <scope>NUCLEOTIDE SEQUENCE</scope>
</reference>
<evidence type="ECO:0000256" key="4">
    <source>
        <dbReference type="ARBA" id="ARBA00022617"/>
    </source>
</evidence>
<evidence type="ECO:0000256" key="2">
    <source>
        <dbReference type="ARBA" id="ARBA00022448"/>
    </source>
</evidence>
<protein>
    <recommendedName>
        <fullName evidence="12">Photosystem II cytochrome b559 N-terminal domain-containing protein</fullName>
    </recommendedName>
</protein>
<keyword evidence="6" id="KW-0479">Metal-binding</keyword>